<dbReference type="Gene3D" id="3.30.70.1440">
    <property type="entry name" value="Multidrug efflux transporter AcrB pore domain"/>
    <property type="match status" value="1"/>
</dbReference>
<dbReference type="Gene3D" id="1.20.1640.10">
    <property type="entry name" value="Multidrug efflux transporter AcrB transmembrane domain"/>
    <property type="match status" value="2"/>
</dbReference>
<feature type="transmembrane region" description="Helical" evidence="8">
    <location>
        <begin position="998"/>
        <end position="1025"/>
    </location>
</feature>
<evidence type="ECO:0000256" key="4">
    <source>
        <dbReference type="ARBA" id="ARBA00022475"/>
    </source>
</evidence>
<keyword evidence="4" id="KW-1003">Cell membrane</keyword>
<dbReference type="Proteomes" id="UP000295221">
    <property type="component" value="Unassembled WGS sequence"/>
</dbReference>
<accession>A0A4R2GK22</accession>
<evidence type="ECO:0000256" key="1">
    <source>
        <dbReference type="ARBA" id="ARBA00004651"/>
    </source>
</evidence>
<evidence type="ECO:0000256" key="2">
    <source>
        <dbReference type="ARBA" id="ARBA00010942"/>
    </source>
</evidence>
<dbReference type="InterPro" id="IPR027463">
    <property type="entry name" value="AcrB_DN_DC_subdom"/>
</dbReference>
<feature type="transmembrane region" description="Helical" evidence="8">
    <location>
        <begin position="341"/>
        <end position="358"/>
    </location>
</feature>
<evidence type="ECO:0000256" key="8">
    <source>
        <dbReference type="SAM" id="Phobius"/>
    </source>
</evidence>
<organism evidence="9 10">
    <name type="scientific">Natronoflexus pectinivorans</name>
    <dbReference type="NCBI Taxonomy" id="682526"/>
    <lineage>
        <taxon>Bacteria</taxon>
        <taxon>Pseudomonadati</taxon>
        <taxon>Bacteroidota</taxon>
        <taxon>Bacteroidia</taxon>
        <taxon>Marinilabiliales</taxon>
        <taxon>Marinilabiliaceae</taxon>
        <taxon>Natronoflexus</taxon>
    </lineage>
</organism>
<dbReference type="SUPFAM" id="SSF82693">
    <property type="entry name" value="Multidrug efflux transporter AcrB pore domain, PN1, PN2, PC1 and PC2 subdomains"/>
    <property type="match status" value="3"/>
</dbReference>
<dbReference type="AlphaFoldDB" id="A0A4R2GK22"/>
<evidence type="ECO:0000256" key="5">
    <source>
        <dbReference type="ARBA" id="ARBA00022692"/>
    </source>
</evidence>
<dbReference type="PANTHER" id="PTHR32063:SF12">
    <property type="entry name" value="CATION EFFLUX SYSTEM PROTEIN"/>
    <property type="match status" value="1"/>
</dbReference>
<proteinExistence type="inferred from homology"/>
<dbReference type="GO" id="GO:0042910">
    <property type="term" value="F:xenobiotic transmembrane transporter activity"/>
    <property type="evidence" value="ECO:0007669"/>
    <property type="project" value="TreeGrafter"/>
</dbReference>
<dbReference type="SUPFAM" id="SSF82866">
    <property type="entry name" value="Multidrug efflux transporter AcrB transmembrane domain"/>
    <property type="match status" value="2"/>
</dbReference>
<dbReference type="Pfam" id="PF00873">
    <property type="entry name" value="ACR_tran"/>
    <property type="match status" value="1"/>
</dbReference>
<feature type="transmembrane region" description="Helical" evidence="8">
    <location>
        <begin position="394"/>
        <end position="415"/>
    </location>
</feature>
<feature type="transmembrane region" description="Helical" evidence="8">
    <location>
        <begin position="16"/>
        <end position="34"/>
    </location>
</feature>
<evidence type="ECO:0000313" key="9">
    <source>
        <dbReference type="EMBL" id="TCO09191.1"/>
    </source>
</evidence>
<feature type="transmembrane region" description="Helical" evidence="8">
    <location>
        <begin position="919"/>
        <end position="945"/>
    </location>
</feature>
<dbReference type="Gene3D" id="3.30.2090.10">
    <property type="entry name" value="Multidrug efflux transporter AcrB TolC docking domain, DN and DC subdomains"/>
    <property type="match status" value="2"/>
</dbReference>
<keyword evidence="5 8" id="KW-0812">Transmembrane</keyword>
<dbReference type="RefSeq" id="WP_132433043.1">
    <property type="nucleotide sequence ID" value="NZ_SLWK01000003.1"/>
</dbReference>
<dbReference type="GO" id="GO:0008324">
    <property type="term" value="F:monoatomic cation transmembrane transporter activity"/>
    <property type="evidence" value="ECO:0007669"/>
    <property type="project" value="InterPro"/>
</dbReference>
<dbReference type="GO" id="GO:0005886">
    <property type="term" value="C:plasma membrane"/>
    <property type="evidence" value="ECO:0007669"/>
    <property type="project" value="UniProtKB-SubCell"/>
</dbReference>
<feature type="transmembrane region" description="Helical" evidence="8">
    <location>
        <begin position="363"/>
        <end position="382"/>
    </location>
</feature>
<dbReference type="InterPro" id="IPR004763">
    <property type="entry name" value="CusA-like"/>
</dbReference>
<dbReference type="InterPro" id="IPR001036">
    <property type="entry name" value="Acrflvin-R"/>
</dbReference>
<feature type="transmembrane region" description="Helical" evidence="8">
    <location>
        <begin position="534"/>
        <end position="553"/>
    </location>
</feature>
<dbReference type="SUPFAM" id="SSF82714">
    <property type="entry name" value="Multidrug efflux transporter AcrB TolC docking domain, DN and DC subdomains"/>
    <property type="match status" value="2"/>
</dbReference>
<feature type="transmembrane region" description="Helical" evidence="8">
    <location>
        <begin position="966"/>
        <end position="986"/>
    </location>
</feature>
<gene>
    <name evidence="9" type="ORF">EV194_103102</name>
</gene>
<dbReference type="PRINTS" id="PR00702">
    <property type="entry name" value="ACRIFLAVINRP"/>
</dbReference>
<evidence type="ECO:0000256" key="3">
    <source>
        <dbReference type="ARBA" id="ARBA00022448"/>
    </source>
</evidence>
<dbReference type="EMBL" id="SLWK01000003">
    <property type="protein sequence ID" value="TCO09191.1"/>
    <property type="molecule type" value="Genomic_DNA"/>
</dbReference>
<evidence type="ECO:0000256" key="6">
    <source>
        <dbReference type="ARBA" id="ARBA00022989"/>
    </source>
</evidence>
<sequence length="1037" mass="116065">MHKIVNNIIAFSIKNHAFIFFMTFLVILFGVISYQNTPVEAYPDVTNTRARIIVQWSGRSADEMEKFITLPIEKEMNTIPYTREMRSISLFGLSAITLIFEDHVDDFTAQQYVSSRLGGIDLPSGADVFQEPPSGATGEIFRYVIRGENRHIRELTAIQDWLIERHLLSVPGVADVVTFGGEEKIYEIQVEPSLLARYEFSPLDVYEAVSRSNVNVGGDIIEKSGQAYVVRGIGLLDRIEDIENIIVDNINGTPILIKHLATVEVSSKPRLGQVGLDDDDDLVQGIVIMRRGENPSDVIEGLRKKISHLNERILPSDVTIKPFMDRTELIENTLSTVKTNLIGGVVLVSAFVFMFLLGWRTTLMVVIIIPVSFLFAIIMLRLQGLPANLISMGALNFGIVVDGAVVLVESIFVALDKRARQMGMEKFNRLSKTGLIKRSTAVIAGSVFFSKLILIVALIPIFAFQQVEGKMFAPLAYTVGYALLGSLLFSLTLIPAMAKFLLNKNVKDFKNPIADFIREMAYKAFSFCYKYRRVALTSVGLFFLFTIYIFRMLGTEFLPQLNEGAIYARATLPNSIALNEAVEITKDIKQRIRSFDEVKYVLTQTGRPNDGTDPTGFFNIECHIELHPRKKWNRKISQPDLLREIQEKLSVYPGVDFGFSQPIMDNVEEYVSGVKSSLVVKIFGDDLYRLEHKAEQVAETISHVEGIEDISIFRNIGQPELRILLDEVKMARHGIHMSDAQAVIEMAIGGKTANQFYEEERIFDIRVRFKASYRDSKERIANILIPSSNGKNVVLKEVADIEVISGPAFIYRENNNRYIAVGFSVRHRDLGGTINKARALVDDELNLPRGYTIEWAGEFENKERATRRLAEIIPIALLLIFFLLFMNFGNIRDTLIALSCIPFAYMGGMVALLSTGTVFGISAGVGFIILFGVGVLDGSILISVIKNNLQKRMTLHDAIHNGVYSRIRPVVMLALMGALGLLPAALSTGMGSEIQKPIAIMSVIGMMISMVFTLLILPLIFHYAYKGDKKIRSLQQN</sequence>
<feature type="transmembrane region" description="Helical" evidence="8">
    <location>
        <begin position="475"/>
        <end position="502"/>
    </location>
</feature>
<evidence type="ECO:0000313" key="10">
    <source>
        <dbReference type="Proteomes" id="UP000295221"/>
    </source>
</evidence>
<dbReference type="OrthoDB" id="9758757at2"/>
<dbReference type="Gene3D" id="3.30.70.1430">
    <property type="entry name" value="Multidrug efflux transporter AcrB pore domain"/>
    <property type="match status" value="2"/>
</dbReference>
<protein>
    <submittedName>
        <fullName evidence="9">Cobalt-zinc-cadmium resistance protein CzcA</fullName>
    </submittedName>
</protein>
<keyword evidence="6 8" id="KW-1133">Transmembrane helix</keyword>
<keyword evidence="10" id="KW-1185">Reference proteome</keyword>
<keyword evidence="3" id="KW-0813">Transport</keyword>
<reference evidence="9 10" key="1">
    <citation type="submission" date="2019-03" db="EMBL/GenBank/DDBJ databases">
        <title>Genomic Encyclopedia of Type Strains, Phase IV (KMG-IV): sequencing the most valuable type-strain genomes for metagenomic binning, comparative biology and taxonomic classification.</title>
        <authorList>
            <person name="Goeker M."/>
        </authorList>
    </citation>
    <scope>NUCLEOTIDE SEQUENCE [LARGE SCALE GENOMIC DNA]</scope>
    <source>
        <strain evidence="9 10">DSM 24179</strain>
    </source>
</reference>
<feature type="transmembrane region" description="Helical" evidence="8">
    <location>
        <begin position="895"/>
        <end position="913"/>
    </location>
</feature>
<keyword evidence="7 8" id="KW-0472">Membrane</keyword>
<dbReference type="Gene3D" id="3.30.70.1320">
    <property type="entry name" value="Multidrug efflux transporter AcrB pore domain like"/>
    <property type="match status" value="1"/>
</dbReference>
<dbReference type="PANTHER" id="PTHR32063">
    <property type="match status" value="1"/>
</dbReference>
<feature type="transmembrane region" description="Helical" evidence="8">
    <location>
        <begin position="435"/>
        <end position="463"/>
    </location>
</feature>
<name>A0A4R2GK22_9BACT</name>
<dbReference type="NCBIfam" id="TIGR00914">
    <property type="entry name" value="2A0601"/>
    <property type="match status" value="1"/>
</dbReference>
<feature type="transmembrane region" description="Helical" evidence="8">
    <location>
        <begin position="869"/>
        <end position="888"/>
    </location>
</feature>
<comment type="similarity">
    <text evidence="2">Belongs to the resistance-nodulation-cell division (RND) (TC 2.A.6) family.</text>
</comment>
<comment type="subcellular location">
    <subcellularLocation>
        <location evidence="1">Cell membrane</location>
        <topology evidence="1">Multi-pass membrane protein</topology>
    </subcellularLocation>
</comment>
<comment type="caution">
    <text evidence="9">The sequence shown here is derived from an EMBL/GenBank/DDBJ whole genome shotgun (WGS) entry which is preliminary data.</text>
</comment>
<evidence type="ECO:0000256" key="7">
    <source>
        <dbReference type="ARBA" id="ARBA00023136"/>
    </source>
</evidence>